<organism evidence="1 2">
    <name type="scientific">Tanacetum coccineum</name>
    <dbReference type="NCBI Taxonomy" id="301880"/>
    <lineage>
        <taxon>Eukaryota</taxon>
        <taxon>Viridiplantae</taxon>
        <taxon>Streptophyta</taxon>
        <taxon>Embryophyta</taxon>
        <taxon>Tracheophyta</taxon>
        <taxon>Spermatophyta</taxon>
        <taxon>Magnoliopsida</taxon>
        <taxon>eudicotyledons</taxon>
        <taxon>Gunneridae</taxon>
        <taxon>Pentapetalae</taxon>
        <taxon>asterids</taxon>
        <taxon>campanulids</taxon>
        <taxon>Asterales</taxon>
        <taxon>Asteraceae</taxon>
        <taxon>Asteroideae</taxon>
        <taxon>Anthemideae</taxon>
        <taxon>Anthemidinae</taxon>
        <taxon>Tanacetum</taxon>
    </lineage>
</organism>
<comment type="caution">
    <text evidence="1">The sequence shown here is derived from an EMBL/GenBank/DDBJ whole genome shotgun (WGS) entry which is preliminary data.</text>
</comment>
<sequence length="152" mass="17478">MPTQQDIYAASSENRPHMLKKDNYVPWSSRLLRYAKIKPNRKLLVKSILEGPYQYRMIEKLNDPNHTPPVLLSSHLQIDDELIATEAKQVEVDDQAIRPILIGLPKDIYAAIDSSNSAKEIWLHVQQMMKGTDIGVQKKEPKLLNELEMFSL</sequence>
<dbReference type="Proteomes" id="UP001151760">
    <property type="component" value="Unassembled WGS sequence"/>
</dbReference>
<reference evidence="1" key="2">
    <citation type="submission" date="2022-01" db="EMBL/GenBank/DDBJ databases">
        <authorList>
            <person name="Yamashiro T."/>
            <person name="Shiraishi A."/>
            <person name="Satake H."/>
            <person name="Nakayama K."/>
        </authorList>
    </citation>
    <scope>NUCLEOTIDE SEQUENCE</scope>
</reference>
<keyword evidence="2" id="KW-1185">Reference proteome</keyword>
<protein>
    <submittedName>
        <fullName evidence="1">Uncharacterized protein</fullName>
    </submittedName>
</protein>
<reference evidence="1" key="1">
    <citation type="journal article" date="2022" name="Int. J. Mol. Sci.">
        <title>Draft Genome of Tanacetum Coccineum: Genomic Comparison of Closely Related Tanacetum-Family Plants.</title>
        <authorList>
            <person name="Yamashiro T."/>
            <person name="Shiraishi A."/>
            <person name="Nakayama K."/>
            <person name="Satake H."/>
        </authorList>
    </citation>
    <scope>NUCLEOTIDE SEQUENCE</scope>
</reference>
<evidence type="ECO:0000313" key="1">
    <source>
        <dbReference type="EMBL" id="GJS93912.1"/>
    </source>
</evidence>
<name>A0ABQ4ZYG8_9ASTR</name>
<evidence type="ECO:0000313" key="2">
    <source>
        <dbReference type="Proteomes" id="UP001151760"/>
    </source>
</evidence>
<accession>A0ABQ4ZYG8</accession>
<proteinExistence type="predicted"/>
<dbReference type="EMBL" id="BQNB010011692">
    <property type="protein sequence ID" value="GJS93912.1"/>
    <property type="molecule type" value="Genomic_DNA"/>
</dbReference>
<gene>
    <name evidence="1" type="ORF">Tco_0800880</name>
</gene>